<dbReference type="OrthoDB" id="1736709at2759"/>
<name>A0A9Q0R1T7_9MAGN</name>
<evidence type="ECO:0000313" key="2">
    <source>
        <dbReference type="EMBL" id="KAJ4980275.1"/>
    </source>
</evidence>
<dbReference type="InterPro" id="IPR019137">
    <property type="entry name" value="Nck-associated_protein-1"/>
</dbReference>
<evidence type="ECO:0000256" key="1">
    <source>
        <dbReference type="ARBA" id="ARBA00037947"/>
    </source>
</evidence>
<dbReference type="GO" id="GO:0031209">
    <property type="term" value="C:SCAR complex"/>
    <property type="evidence" value="ECO:0007669"/>
    <property type="project" value="TreeGrafter"/>
</dbReference>
<comment type="similarity">
    <text evidence="1">Belongs to the HEM-1/HEM-2 family.</text>
</comment>
<sequence length="228" mass="25303">MHSGDLIEREANLKQIVDIDTVIVFCIQAGQALAFDRLLAEAAASVLDEGAPLIFSLLASVAKHLPDEIPEEEEIKRLRVVANNVGMVGDHDSEWVRSILGEVGGAIDGSWSLLPYLFAAFMTSSIWNKTAFNVDLGRFNNNIHCLAREILRNPMDDLDGKSFSPNINMVDCNYLMTYSTACVIIRQSEQIKFGDSYNHLAFLRCISSVIAGSKFVRLEYKVCDAAFH</sequence>
<dbReference type="GO" id="GO:0000902">
    <property type="term" value="P:cell morphogenesis"/>
    <property type="evidence" value="ECO:0007669"/>
    <property type="project" value="TreeGrafter"/>
</dbReference>
<comment type="caution">
    <text evidence="2">The sequence shown here is derived from an EMBL/GenBank/DDBJ whole genome shotgun (WGS) entry which is preliminary data.</text>
</comment>
<dbReference type="AlphaFoldDB" id="A0A9Q0R1T7"/>
<keyword evidence="3" id="KW-1185">Reference proteome</keyword>
<reference evidence="2" key="1">
    <citation type="journal article" date="2023" name="Plant J.">
        <title>The genome of the king protea, Protea cynaroides.</title>
        <authorList>
            <person name="Chang J."/>
            <person name="Duong T.A."/>
            <person name="Schoeman C."/>
            <person name="Ma X."/>
            <person name="Roodt D."/>
            <person name="Barker N."/>
            <person name="Li Z."/>
            <person name="Van de Peer Y."/>
            <person name="Mizrachi E."/>
        </authorList>
    </citation>
    <scope>NUCLEOTIDE SEQUENCE</scope>
    <source>
        <tissue evidence="2">Young leaves</tissue>
    </source>
</reference>
<organism evidence="2 3">
    <name type="scientific">Protea cynaroides</name>
    <dbReference type="NCBI Taxonomy" id="273540"/>
    <lineage>
        <taxon>Eukaryota</taxon>
        <taxon>Viridiplantae</taxon>
        <taxon>Streptophyta</taxon>
        <taxon>Embryophyta</taxon>
        <taxon>Tracheophyta</taxon>
        <taxon>Spermatophyta</taxon>
        <taxon>Magnoliopsida</taxon>
        <taxon>Proteales</taxon>
        <taxon>Proteaceae</taxon>
        <taxon>Protea</taxon>
    </lineage>
</organism>
<dbReference type="GO" id="GO:0016477">
    <property type="term" value="P:cell migration"/>
    <property type="evidence" value="ECO:0007669"/>
    <property type="project" value="TreeGrafter"/>
</dbReference>
<dbReference type="Proteomes" id="UP001141806">
    <property type="component" value="Unassembled WGS sequence"/>
</dbReference>
<accession>A0A9Q0R1T7</accession>
<dbReference type="PANTHER" id="PTHR12093:SF10">
    <property type="entry name" value="MEMBRANE-ASSOCIATED PROTEIN HEM"/>
    <property type="match status" value="1"/>
</dbReference>
<evidence type="ECO:0000313" key="3">
    <source>
        <dbReference type="Proteomes" id="UP001141806"/>
    </source>
</evidence>
<dbReference type="GO" id="GO:0030031">
    <property type="term" value="P:cell projection assembly"/>
    <property type="evidence" value="ECO:0007669"/>
    <property type="project" value="TreeGrafter"/>
</dbReference>
<gene>
    <name evidence="2" type="ORF">NE237_031112</name>
</gene>
<proteinExistence type="inferred from homology"/>
<protein>
    <submittedName>
        <fullName evidence="2">Uncharacterized protein</fullName>
    </submittedName>
</protein>
<dbReference type="Pfam" id="PF09735">
    <property type="entry name" value="Nckap1"/>
    <property type="match status" value="1"/>
</dbReference>
<dbReference type="EMBL" id="JAMYWD010000001">
    <property type="protein sequence ID" value="KAJ4980275.1"/>
    <property type="molecule type" value="Genomic_DNA"/>
</dbReference>
<dbReference type="GO" id="GO:0030866">
    <property type="term" value="P:cortical actin cytoskeleton organization"/>
    <property type="evidence" value="ECO:0007669"/>
    <property type="project" value="TreeGrafter"/>
</dbReference>
<dbReference type="PANTHER" id="PTHR12093">
    <property type="entry name" value="NCK-ASSOCIATED PROTEIN 1"/>
    <property type="match status" value="1"/>
</dbReference>